<evidence type="ECO:0000313" key="3">
    <source>
        <dbReference type="EMBL" id="MBC8592081.1"/>
    </source>
</evidence>
<dbReference type="AlphaFoldDB" id="A0A926INV0"/>
<evidence type="ECO:0000256" key="1">
    <source>
        <dbReference type="SAM" id="Phobius"/>
    </source>
</evidence>
<dbReference type="Proteomes" id="UP000651085">
    <property type="component" value="Unassembled WGS sequence"/>
</dbReference>
<dbReference type="EMBL" id="JACRTF010000001">
    <property type="protein sequence ID" value="MBC8592081.1"/>
    <property type="molecule type" value="Genomic_DNA"/>
</dbReference>
<feature type="domain" description="DUF4350" evidence="2">
    <location>
        <begin position="38"/>
        <end position="273"/>
    </location>
</feature>
<dbReference type="Pfam" id="PF14258">
    <property type="entry name" value="DUF4350"/>
    <property type="match status" value="1"/>
</dbReference>
<evidence type="ECO:0000259" key="2">
    <source>
        <dbReference type="Pfam" id="PF14258"/>
    </source>
</evidence>
<name>A0A926INV0_9BACT</name>
<keyword evidence="1" id="KW-1133">Transmembrane helix</keyword>
<keyword evidence="4" id="KW-1185">Reference proteome</keyword>
<organism evidence="3 4">
    <name type="scientific">Jilunia laotingensis</name>
    <dbReference type="NCBI Taxonomy" id="2763675"/>
    <lineage>
        <taxon>Bacteria</taxon>
        <taxon>Pseudomonadati</taxon>
        <taxon>Bacteroidota</taxon>
        <taxon>Bacteroidia</taxon>
        <taxon>Bacteroidales</taxon>
        <taxon>Bacteroidaceae</taxon>
        <taxon>Jilunia</taxon>
    </lineage>
</organism>
<feature type="transmembrane region" description="Helical" evidence="1">
    <location>
        <begin position="309"/>
        <end position="326"/>
    </location>
</feature>
<accession>A0A926INV0</accession>
<feature type="transmembrane region" description="Helical" evidence="1">
    <location>
        <begin position="6"/>
        <end position="25"/>
    </location>
</feature>
<keyword evidence="1" id="KW-0472">Membrane</keyword>
<keyword evidence="1" id="KW-0812">Transmembrane</keyword>
<sequence length="443" mass="51308">MKSSHWFILIMVLFLGVMFLIEYQLPKKFVWNPTFSQYDYQPFGCAIFDDVVGESWENDYYLNDWTFYNFANDTTNEPLAVLAIADRIQLTDTDRKGLFELAERGNKIVLVANAFSLSDTLKYDMSSSWFNAGTLKKYASNGLNRKDTLYWLAGLEDSLSYPAKIFEFYPQMCGVHFTKFDSLFTPLVQRDCDTLYQKGCFKPLPHNNMLENVSDSVCVYIDSIGSNALLSCSPVALSRSIGKGEIILITTPLLFTNYGVLDGDNATYIFRLLSEVRGLPLYRTEAYNKSAYERQSPFRYFLSQPALRWGLYLTMITILLFMIFTARRRQRPIPVVKEPDNKTLEFTELIGTLYFQKKNHSDLVCKKFTYFAETIRRQMQMDIEDGGSDTTISRKIANRTGLEEQEIVRLFARLRPIIRGDRKVTEQEMKECIDEMNKILTML</sequence>
<proteinExistence type="predicted"/>
<protein>
    <submittedName>
        <fullName evidence="3">DUF4350 domain-containing protein</fullName>
    </submittedName>
</protein>
<comment type="caution">
    <text evidence="3">The sequence shown here is derived from an EMBL/GenBank/DDBJ whole genome shotgun (WGS) entry which is preliminary data.</text>
</comment>
<reference evidence="3" key="1">
    <citation type="submission" date="2020-08" db="EMBL/GenBank/DDBJ databases">
        <title>Genome public.</title>
        <authorList>
            <person name="Liu C."/>
            <person name="Sun Q."/>
        </authorList>
    </citation>
    <scope>NUCLEOTIDE SEQUENCE</scope>
    <source>
        <strain evidence="3">N12</strain>
    </source>
</reference>
<dbReference type="InterPro" id="IPR025646">
    <property type="entry name" value="DUF4350"/>
</dbReference>
<dbReference type="RefSeq" id="WP_262433297.1">
    <property type="nucleotide sequence ID" value="NZ_JACRTF010000001.1"/>
</dbReference>
<gene>
    <name evidence="3" type="ORF">H8744_02250</name>
</gene>
<evidence type="ECO:0000313" key="4">
    <source>
        <dbReference type="Proteomes" id="UP000651085"/>
    </source>
</evidence>